<dbReference type="EMBL" id="MUHG01000020">
    <property type="protein sequence ID" value="OXB18917.1"/>
    <property type="molecule type" value="Genomic_DNA"/>
</dbReference>
<organism evidence="1 3">
    <name type="scientific">Flavobacterium tructae</name>
    <dbReference type="NCBI Taxonomy" id="1114873"/>
    <lineage>
        <taxon>Bacteria</taxon>
        <taxon>Pseudomonadati</taxon>
        <taxon>Bacteroidota</taxon>
        <taxon>Flavobacteriia</taxon>
        <taxon>Flavobacteriales</taxon>
        <taxon>Flavobacteriaceae</taxon>
        <taxon>Flavobacterium</taxon>
    </lineage>
</organism>
<evidence type="ECO:0000313" key="3">
    <source>
        <dbReference type="Proteomes" id="UP000180252"/>
    </source>
</evidence>
<evidence type="ECO:0000313" key="2">
    <source>
        <dbReference type="EMBL" id="OXB18917.1"/>
    </source>
</evidence>
<reference evidence="3" key="1">
    <citation type="submission" date="2016-09" db="EMBL/GenBank/DDBJ databases">
        <authorList>
            <person name="Chen S."/>
            <person name="Walker E."/>
        </authorList>
    </citation>
    <scope>NUCLEOTIDE SEQUENCE [LARGE SCALE GENOMIC DNA]</scope>
    <source>
        <strain evidence="3">MSU</strain>
    </source>
</reference>
<accession>A0A1S1IZE1</accession>
<dbReference type="STRING" id="1278819.BHE19_18180"/>
<evidence type="ECO:0000313" key="1">
    <source>
        <dbReference type="EMBL" id="OHT43697.1"/>
    </source>
</evidence>
<reference evidence="1" key="2">
    <citation type="submission" date="2016-09" db="EMBL/GenBank/DDBJ databases">
        <authorList>
            <person name="Capua I."/>
            <person name="De Benedictis P."/>
            <person name="Joannis T."/>
            <person name="Lombin L.H."/>
            <person name="Cattoli G."/>
        </authorList>
    </citation>
    <scope>NUCLEOTIDE SEQUENCE [LARGE SCALE GENOMIC DNA]</scope>
    <source>
        <strain evidence="1">MSU</strain>
    </source>
</reference>
<proteinExistence type="predicted"/>
<comment type="caution">
    <text evidence="1">The sequence shown here is derived from an EMBL/GenBank/DDBJ whole genome shotgun (WGS) entry which is preliminary data.</text>
</comment>
<dbReference type="Proteomes" id="UP000198319">
    <property type="component" value="Unassembled WGS sequence"/>
</dbReference>
<reference evidence="2 4" key="3">
    <citation type="submission" date="2016-11" db="EMBL/GenBank/DDBJ databases">
        <title>Whole genomes of Flavobacteriaceae.</title>
        <authorList>
            <person name="Stine C."/>
            <person name="Li C."/>
            <person name="Tadesse D."/>
        </authorList>
    </citation>
    <scope>NUCLEOTIDE SEQUENCE [LARGE SCALE GENOMIC DNA]</scope>
    <source>
        <strain evidence="2 4">ATCC BAA-2541</strain>
    </source>
</reference>
<dbReference type="RefSeq" id="WP_070908643.1">
    <property type="nucleotide sequence ID" value="NZ_CP166110.1"/>
</dbReference>
<keyword evidence="4" id="KW-1185">Reference proteome</keyword>
<dbReference type="EMBL" id="MIKE01000027">
    <property type="protein sequence ID" value="OHT43697.1"/>
    <property type="molecule type" value="Genomic_DNA"/>
</dbReference>
<dbReference type="InterPro" id="IPR025586">
    <property type="entry name" value="PcfJ"/>
</dbReference>
<name>A0A1S1IZE1_9FLAO</name>
<evidence type="ECO:0000313" key="4">
    <source>
        <dbReference type="Proteomes" id="UP000198319"/>
    </source>
</evidence>
<protein>
    <submittedName>
        <fullName evidence="1">Uncharacterized protein</fullName>
    </submittedName>
</protein>
<dbReference type="Pfam" id="PF14284">
    <property type="entry name" value="PcfJ"/>
    <property type="match status" value="1"/>
</dbReference>
<gene>
    <name evidence="2" type="ORF">B0A71_13790</name>
    <name evidence="1" type="ORF">BHE19_18180</name>
</gene>
<sequence>MKDSIAETILKASRTSLLSYYLTSRGQNIKQNWQVVKTTLKYHYKIEDYKIWEYYIDLLRFFKKDLSTEMLACPENLNEAHDRLVTKKRKVQRKKHLLEIRSEMREAQQIYAKQKKPFFGLCFSKENLSISVIETVKDFMDQGDALHNCIFTNV</sequence>
<dbReference type="AlphaFoldDB" id="A0A1S1IZE1"/>
<dbReference type="Proteomes" id="UP000180252">
    <property type="component" value="Unassembled WGS sequence"/>
</dbReference>